<dbReference type="AlphaFoldDB" id="A0A8S3RLP6"/>
<reference evidence="1" key="1">
    <citation type="submission" date="2021-03" db="EMBL/GenBank/DDBJ databases">
        <authorList>
            <person name="Bekaert M."/>
        </authorList>
    </citation>
    <scope>NUCLEOTIDE SEQUENCE</scope>
</reference>
<dbReference type="EMBL" id="CAJPWZ010001200">
    <property type="protein sequence ID" value="CAG2209550.1"/>
    <property type="molecule type" value="Genomic_DNA"/>
</dbReference>
<protein>
    <submittedName>
        <fullName evidence="1">Uncharacterized protein</fullName>
    </submittedName>
</protein>
<gene>
    <name evidence="1" type="ORF">MEDL_23684</name>
</gene>
<sequence>MLVDNITAIGSLDVDKFQRALLMYRNSIDPEMKASPALILFGRPIRDAIPILMGMQSSQEMGTVVEVRQYHQYVIRVDGTDRVTIRNRQHLRKFTTFQTTQTPGTLMAPTTVQHKEVILNSPTQSKTTLPQVPNISLTLSPTRKITKPVALNKKQISVSTSKLATQTIQQPRQIALDLNQMCLLLRRYN</sequence>
<evidence type="ECO:0000313" key="1">
    <source>
        <dbReference type="EMBL" id="CAG2209550.1"/>
    </source>
</evidence>
<name>A0A8S3RLP6_MYTED</name>
<organism evidence="1 2">
    <name type="scientific">Mytilus edulis</name>
    <name type="common">Blue mussel</name>
    <dbReference type="NCBI Taxonomy" id="6550"/>
    <lineage>
        <taxon>Eukaryota</taxon>
        <taxon>Metazoa</taxon>
        <taxon>Spiralia</taxon>
        <taxon>Lophotrochozoa</taxon>
        <taxon>Mollusca</taxon>
        <taxon>Bivalvia</taxon>
        <taxon>Autobranchia</taxon>
        <taxon>Pteriomorphia</taxon>
        <taxon>Mytilida</taxon>
        <taxon>Mytiloidea</taxon>
        <taxon>Mytilidae</taxon>
        <taxon>Mytilinae</taxon>
        <taxon>Mytilus</taxon>
    </lineage>
</organism>
<comment type="caution">
    <text evidence="1">The sequence shown here is derived from an EMBL/GenBank/DDBJ whole genome shotgun (WGS) entry which is preliminary data.</text>
</comment>
<evidence type="ECO:0000313" key="2">
    <source>
        <dbReference type="Proteomes" id="UP000683360"/>
    </source>
</evidence>
<accession>A0A8S3RLP6</accession>
<keyword evidence="2" id="KW-1185">Reference proteome</keyword>
<proteinExistence type="predicted"/>
<dbReference type="Proteomes" id="UP000683360">
    <property type="component" value="Unassembled WGS sequence"/>
</dbReference>